<gene>
    <name evidence="1" type="ORF">EJD97_011718</name>
</gene>
<feature type="non-terminal residue" evidence="1">
    <location>
        <position position="1"/>
    </location>
</feature>
<protein>
    <submittedName>
        <fullName evidence="1">Uncharacterized protein</fullName>
    </submittedName>
</protein>
<evidence type="ECO:0000313" key="1">
    <source>
        <dbReference type="EMBL" id="TMW93427.1"/>
    </source>
</evidence>
<sequence>KIDYNHGLEILPLQAQYMTPPTAHPPDKRQQKCKLNTVPVLDEYVVDNPEDYIDGDNHSIEEFDDTSEALIKAFSLHNDQTIKEEIQ</sequence>
<dbReference type="AlphaFoldDB" id="A0A6N2BEX2"/>
<reference evidence="1" key="1">
    <citation type="submission" date="2019-05" db="EMBL/GenBank/DDBJ databases">
        <title>The de novo reference genome and transcriptome assemblies of the wild tomato species Solanum chilense.</title>
        <authorList>
            <person name="Stam R."/>
            <person name="Nosenko T."/>
            <person name="Hoerger A.C."/>
            <person name="Stephan W."/>
            <person name="Seidel M.A."/>
            <person name="Kuhn J.M.M."/>
            <person name="Haberer G."/>
            <person name="Tellier A."/>
        </authorList>
    </citation>
    <scope>NUCLEOTIDE SEQUENCE</scope>
    <source>
        <tissue evidence="1">Mature leaves</tissue>
    </source>
</reference>
<accession>A0A6N2BEX2</accession>
<proteinExistence type="predicted"/>
<feature type="non-terminal residue" evidence="1">
    <location>
        <position position="87"/>
    </location>
</feature>
<organism evidence="1">
    <name type="scientific">Solanum chilense</name>
    <name type="common">Tomato</name>
    <name type="synonym">Lycopersicon chilense</name>
    <dbReference type="NCBI Taxonomy" id="4083"/>
    <lineage>
        <taxon>Eukaryota</taxon>
        <taxon>Viridiplantae</taxon>
        <taxon>Streptophyta</taxon>
        <taxon>Embryophyta</taxon>
        <taxon>Tracheophyta</taxon>
        <taxon>Spermatophyta</taxon>
        <taxon>Magnoliopsida</taxon>
        <taxon>eudicotyledons</taxon>
        <taxon>Gunneridae</taxon>
        <taxon>Pentapetalae</taxon>
        <taxon>asterids</taxon>
        <taxon>lamiids</taxon>
        <taxon>Solanales</taxon>
        <taxon>Solanaceae</taxon>
        <taxon>Solanoideae</taxon>
        <taxon>Solaneae</taxon>
        <taxon>Solanum</taxon>
        <taxon>Solanum subgen. Lycopersicon</taxon>
    </lineage>
</organism>
<dbReference type="EMBL" id="RXGB01002993">
    <property type="protein sequence ID" value="TMW93427.1"/>
    <property type="molecule type" value="Genomic_DNA"/>
</dbReference>
<name>A0A6N2BEX2_SOLCI</name>
<comment type="caution">
    <text evidence="1">The sequence shown here is derived from an EMBL/GenBank/DDBJ whole genome shotgun (WGS) entry which is preliminary data.</text>
</comment>